<dbReference type="EnsemblPlants" id="OGLUM05G15840.1">
    <property type="protein sequence ID" value="OGLUM05G15840.1"/>
    <property type="gene ID" value="OGLUM05G15840"/>
</dbReference>
<evidence type="ECO:0000313" key="2">
    <source>
        <dbReference type="EnsemblPlants" id="OGLUM05G15840.1"/>
    </source>
</evidence>
<feature type="compositionally biased region" description="Basic residues" evidence="1">
    <location>
        <begin position="139"/>
        <end position="155"/>
    </location>
</feature>
<reference evidence="2" key="2">
    <citation type="submission" date="2018-05" db="EMBL/GenBank/DDBJ databases">
        <title>OgluRS3 (Oryza glumaepatula Reference Sequence Version 3).</title>
        <authorList>
            <person name="Zhang J."/>
            <person name="Kudrna D."/>
            <person name="Lee S."/>
            <person name="Talag J."/>
            <person name="Welchert J."/>
            <person name="Wing R.A."/>
        </authorList>
    </citation>
    <scope>NUCLEOTIDE SEQUENCE [LARGE SCALE GENOMIC DNA]</scope>
</reference>
<accession>A0A0D9ZYM2</accession>
<dbReference type="HOGENOM" id="CLU_1423543_0_0_1"/>
<proteinExistence type="predicted"/>
<sequence>MREGGRDPRRGHAGPALSWLVERSTVRPATRSPPPEEGPSPTAGCGTRGAVRARALRWGGAGRTAVRRRRGARIRDGVDRRRCAGTALGLPPTVARAAGGWCGRRVGSGRRELAGLPAPLVRAGRQGEARNRQRGGVATRRRRAGHRQAPRRLARRWKQARAAACGGAAGHGRQWEEPRAGVSGAALIAAR</sequence>
<dbReference type="AlphaFoldDB" id="A0A0D9ZYM2"/>
<evidence type="ECO:0000313" key="3">
    <source>
        <dbReference type="Proteomes" id="UP000026961"/>
    </source>
</evidence>
<evidence type="ECO:0000256" key="1">
    <source>
        <dbReference type="SAM" id="MobiDB-lite"/>
    </source>
</evidence>
<feature type="compositionally biased region" description="Basic and acidic residues" evidence="1">
    <location>
        <begin position="1"/>
        <end position="10"/>
    </location>
</feature>
<name>A0A0D9ZYM2_9ORYZ</name>
<keyword evidence="3" id="KW-1185">Reference proteome</keyword>
<reference evidence="2" key="1">
    <citation type="submission" date="2015-04" db="UniProtKB">
        <authorList>
            <consortium name="EnsemblPlants"/>
        </authorList>
    </citation>
    <scope>IDENTIFICATION</scope>
</reference>
<organism evidence="2">
    <name type="scientific">Oryza glumipatula</name>
    <dbReference type="NCBI Taxonomy" id="40148"/>
    <lineage>
        <taxon>Eukaryota</taxon>
        <taxon>Viridiplantae</taxon>
        <taxon>Streptophyta</taxon>
        <taxon>Embryophyta</taxon>
        <taxon>Tracheophyta</taxon>
        <taxon>Spermatophyta</taxon>
        <taxon>Magnoliopsida</taxon>
        <taxon>Liliopsida</taxon>
        <taxon>Poales</taxon>
        <taxon>Poaceae</taxon>
        <taxon>BOP clade</taxon>
        <taxon>Oryzoideae</taxon>
        <taxon>Oryzeae</taxon>
        <taxon>Oryzinae</taxon>
        <taxon>Oryza</taxon>
    </lineage>
</organism>
<feature type="region of interest" description="Disordered" evidence="1">
    <location>
        <begin position="126"/>
        <end position="155"/>
    </location>
</feature>
<dbReference type="Proteomes" id="UP000026961">
    <property type="component" value="Chromosome 5"/>
</dbReference>
<protein>
    <submittedName>
        <fullName evidence="2">Uncharacterized protein</fullName>
    </submittedName>
</protein>
<dbReference type="Gramene" id="OGLUM05G15840.1">
    <property type="protein sequence ID" value="OGLUM05G15840.1"/>
    <property type="gene ID" value="OGLUM05G15840"/>
</dbReference>
<feature type="region of interest" description="Disordered" evidence="1">
    <location>
        <begin position="1"/>
        <end position="48"/>
    </location>
</feature>